<evidence type="ECO:0000256" key="2">
    <source>
        <dbReference type="ARBA" id="ARBA00023210"/>
    </source>
</evidence>
<keyword evidence="2" id="KW-0717">Septation</keyword>
<keyword evidence="1 3" id="KW-0175">Coiled coil</keyword>
<evidence type="ECO:0000256" key="3">
    <source>
        <dbReference type="SAM" id="Coils"/>
    </source>
</evidence>
<dbReference type="Proteomes" id="UP000282818">
    <property type="component" value="Unassembled WGS sequence"/>
</dbReference>
<dbReference type="GO" id="GO:0000917">
    <property type="term" value="P:division septum assembly"/>
    <property type="evidence" value="ECO:0007669"/>
    <property type="project" value="UniProtKB-KW"/>
</dbReference>
<keyword evidence="5" id="KW-1185">Reference proteome</keyword>
<keyword evidence="4" id="KW-0132">Cell division</keyword>
<evidence type="ECO:0000313" key="4">
    <source>
        <dbReference type="EMBL" id="RVU30186.1"/>
    </source>
</evidence>
<accession>A0A437Q6Q8</accession>
<dbReference type="EMBL" id="SACQ01000005">
    <property type="protein sequence ID" value="RVU30186.1"/>
    <property type="molecule type" value="Genomic_DNA"/>
</dbReference>
<proteinExistence type="predicted"/>
<protein>
    <submittedName>
        <fullName evidence="4">Cell division protein ZapB</fullName>
    </submittedName>
</protein>
<comment type="caution">
    <text evidence="4">The sequence shown here is derived from an EMBL/GenBank/DDBJ whole genome shotgun (WGS) entry which is preliminary data.</text>
</comment>
<name>A0A437Q6Q8_9GAMM</name>
<gene>
    <name evidence="4" type="primary">zapB</name>
    <name evidence="4" type="ORF">EOE65_11030</name>
</gene>
<dbReference type="AlphaFoldDB" id="A0A437Q6Q8"/>
<feature type="coiled-coil region" evidence="3">
    <location>
        <begin position="6"/>
        <end position="47"/>
    </location>
</feature>
<dbReference type="Gene3D" id="1.20.5.340">
    <property type="match status" value="1"/>
</dbReference>
<dbReference type="GO" id="GO:0043093">
    <property type="term" value="P:FtsZ-dependent cytokinesis"/>
    <property type="evidence" value="ECO:0007669"/>
    <property type="project" value="InterPro"/>
</dbReference>
<dbReference type="GO" id="GO:0005737">
    <property type="term" value="C:cytoplasm"/>
    <property type="evidence" value="ECO:0007669"/>
    <property type="project" value="InterPro"/>
</dbReference>
<dbReference type="InterPro" id="IPR009252">
    <property type="entry name" value="Cell_div_ZapB"/>
</dbReference>
<keyword evidence="2" id="KW-0131">Cell cycle</keyword>
<reference evidence="4 5" key="1">
    <citation type="submission" date="2019-01" db="EMBL/GenBank/DDBJ databases">
        <authorList>
            <person name="Chen W.-M."/>
        </authorList>
    </citation>
    <scope>NUCLEOTIDE SEQUENCE [LARGE SCALE GENOMIC DNA]</scope>
    <source>
        <strain evidence="4 5">HPM-16</strain>
    </source>
</reference>
<organism evidence="4 5">
    <name type="scientific">Neptunomonas marina</name>
    <dbReference type="NCBI Taxonomy" id="1815562"/>
    <lineage>
        <taxon>Bacteria</taxon>
        <taxon>Pseudomonadati</taxon>
        <taxon>Pseudomonadota</taxon>
        <taxon>Gammaproteobacteria</taxon>
        <taxon>Oceanospirillales</taxon>
        <taxon>Oceanospirillaceae</taxon>
        <taxon>Neptunomonas</taxon>
    </lineage>
</organism>
<sequence>MQTELFNQLEAKIENMIDEVELLRLEIAELKEAKAALEAEQQSNVDNLQRLLGKFSTLDAAE</sequence>
<dbReference type="Pfam" id="PF06005">
    <property type="entry name" value="ZapB"/>
    <property type="match status" value="1"/>
</dbReference>
<dbReference type="RefSeq" id="WP_127694382.1">
    <property type="nucleotide sequence ID" value="NZ_SACQ01000005.1"/>
</dbReference>
<evidence type="ECO:0000256" key="1">
    <source>
        <dbReference type="ARBA" id="ARBA00023054"/>
    </source>
</evidence>
<evidence type="ECO:0000313" key="5">
    <source>
        <dbReference type="Proteomes" id="UP000282818"/>
    </source>
</evidence>